<dbReference type="InterPro" id="IPR003593">
    <property type="entry name" value="AAA+_ATPase"/>
</dbReference>
<feature type="transmembrane region" description="Helical" evidence="6">
    <location>
        <begin position="57"/>
        <end position="75"/>
    </location>
</feature>
<evidence type="ECO:0000256" key="6">
    <source>
        <dbReference type="SAM" id="Phobius"/>
    </source>
</evidence>
<keyword evidence="1" id="KW-0677">Repeat</keyword>
<dbReference type="InterPro" id="IPR002543">
    <property type="entry name" value="FtsK_dom"/>
</dbReference>
<protein>
    <submittedName>
        <fullName evidence="8">Secretion protein EccC</fullName>
    </submittedName>
</protein>
<dbReference type="NCBIfam" id="TIGR03925">
    <property type="entry name" value="T7SS_EccC_b"/>
    <property type="match status" value="1"/>
</dbReference>
<dbReference type="SUPFAM" id="SSF52540">
    <property type="entry name" value="P-loop containing nucleoside triphosphate hydrolases"/>
    <property type="match status" value="3"/>
</dbReference>
<feature type="domain" description="FtsK" evidence="7">
    <location>
        <begin position="393"/>
        <end position="592"/>
    </location>
</feature>
<gene>
    <name evidence="8" type="ORF">AWB93_07440</name>
</gene>
<dbReference type="STRING" id="56425.AWB93_07440"/>
<feature type="binding site" evidence="4">
    <location>
        <begin position="741"/>
        <end position="748"/>
    </location>
    <ligand>
        <name>ATP</name>
        <dbReference type="ChEBI" id="CHEBI:30616"/>
    </ligand>
</feature>
<dbReference type="Gene3D" id="3.40.50.300">
    <property type="entry name" value="P-loop containing nucleotide triphosphate hydrolases"/>
    <property type="match status" value="3"/>
</dbReference>
<accession>A0A1X1R8D9</accession>
<keyword evidence="9" id="KW-1185">Reference proteome</keyword>
<feature type="compositionally biased region" description="Basic and acidic residues" evidence="5">
    <location>
        <begin position="899"/>
        <end position="914"/>
    </location>
</feature>
<sequence length="1193" mass="125689">MTEAFAPAELAIEAPPRSPSTGGPVARLLPALVSVVSVGFMAVAFASGSAVTRNPTFLAFPAMTLASMVAAGVTGRGRRGDIDAERARYLDYLARLRETVTEAAAAQHRSLTHRHPDPDALWTLSGGPRMGERRVADPDFRRVRVGVDSQPLATRLVAPEMPRPAEPVTAAALHRFIEAHASVIGPVAIDLREPGVVTIGGDAQAARALARAIVCQVAVMHSPGLVPVAGAIADAHAEEWDWLKWLPHNQHPSARDAAGPARMVYPDWAQARDGLAGAGMADAVVVADLDEVVDEPTEATVLVIRPGPGGAPVTIGRRGAVIELSRPDRMEPVDALVCARRLAGRRAGGPAAADANGWAGLVGMSDLACDPKALWGSDDHHRLRAPVGTTADGAPLELDIKQPAEGGIGPHGLCIGATGSGKSELLRTIALGMIARNSPETLNLLLVDFKGGATFLDLARAPHVAAVITNLADEAPLVARMRDALAGETDRRQRLLRAARCASVAAYAQARRAGADLTALPTLFIVVDEFSELLSRHPDFAETFVAIGRLGRSLGMHLLLASQRLDEGRLRGLEAHLSYRICLKTLAASDSRAALGTLDAYELPNTPGAGFLRSAGGELIAFRAAFVSGPPPVAAARAEGAPGVRRFGIRPAGPVTPAVRTGAPGTLLDAVVDRLTPHGPPAHEVWLPPLDRSPALQKLLSDNGAERLKVPIGIVDRPREQCRTPLIVELSGATGNVAVVGAPRSGKSTAIRTLITALAATHDPADVQFYCLDFGGGTLTALRTVPHVGAVAGRAEPRLVARMVAECESIVRNREFAAGEGSAGDDPYGEVFLVIDGWSRLRQDFAHLEAPITALAAEGLSFGVHVILSASRWAEIRPALKDQVGTRIELRLGDPADSEVDRRRAAQVPRDRPGRGLAPDGQHMVIAAPLDDLPHGERAAPPIPLLPGHIDHDAVVDRADGQLGGRILLGIEERHLRPVAVDFARQPHLLILGDNECGKSAALRTLCREIVRTQTPAAARLTIVDYRRSLLGAVESEHLDGYVTSPPALDALLPGVLGVLRRRMPPPDASQAQLLTRSWWSGPDVYVVVDDYDLVAGGAGNPLSAVVEYLPLARDVGFHLIVARRSGGAERALFDPVLAALGDLGCTALRMSGCPDDGAPLGAGRPTRLPPGRGLLSSRPGDEQVIQVGWCPP</sequence>
<feature type="region of interest" description="Disordered" evidence="5">
    <location>
        <begin position="899"/>
        <end position="920"/>
    </location>
</feature>
<dbReference type="GO" id="GO:0003677">
    <property type="term" value="F:DNA binding"/>
    <property type="evidence" value="ECO:0007669"/>
    <property type="project" value="InterPro"/>
</dbReference>
<proteinExistence type="predicted"/>
<dbReference type="Pfam" id="PF01580">
    <property type="entry name" value="FtsK_SpoIIIE"/>
    <property type="match status" value="3"/>
</dbReference>
<dbReference type="InterPro" id="IPR027417">
    <property type="entry name" value="P-loop_NTPase"/>
</dbReference>
<feature type="region of interest" description="Disordered" evidence="5">
    <location>
        <begin position="108"/>
        <end position="128"/>
    </location>
</feature>
<evidence type="ECO:0000313" key="8">
    <source>
        <dbReference type="EMBL" id="ORV01225.1"/>
    </source>
</evidence>
<dbReference type="SMART" id="SM00382">
    <property type="entry name" value="AAA"/>
    <property type="match status" value="3"/>
</dbReference>
<reference evidence="8 9" key="1">
    <citation type="submission" date="2016-01" db="EMBL/GenBank/DDBJ databases">
        <title>The new phylogeny of the genus Mycobacterium.</title>
        <authorList>
            <person name="Tarcisio F."/>
            <person name="Conor M."/>
            <person name="Antonella G."/>
            <person name="Elisabetta G."/>
            <person name="Giulia F.S."/>
            <person name="Sara T."/>
            <person name="Anna F."/>
            <person name="Clotilde B."/>
            <person name="Roberto B."/>
            <person name="Veronica D.S."/>
            <person name="Fabio R."/>
            <person name="Monica P."/>
            <person name="Olivier J."/>
            <person name="Enrico T."/>
            <person name="Nicola S."/>
        </authorList>
    </citation>
    <scope>NUCLEOTIDE SEQUENCE [LARGE SCALE GENOMIC DNA]</scope>
    <source>
        <strain evidence="8 9">DSM 44277</strain>
    </source>
</reference>
<feature type="domain" description="FtsK" evidence="7">
    <location>
        <begin position="976"/>
        <end position="1159"/>
    </location>
</feature>
<keyword evidence="3 4" id="KW-0067">ATP-binding</keyword>
<dbReference type="PANTHER" id="PTHR22683">
    <property type="entry name" value="SPORULATION PROTEIN RELATED"/>
    <property type="match status" value="1"/>
</dbReference>
<dbReference type="InterPro" id="IPR023837">
    <property type="entry name" value="EccCb-like_Actinobacteria"/>
</dbReference>
<evidence type="ECO:0000256" key="3">
    <source>
        <dbReference type="ARBA" id="ARBA00022840"/>
    </source>
</evidence>
<evidence type="ECO:0000313" key="9">
    <source>
        <dbReference type="Proteomes" id="UP000193990"/>
    </source>
</evidence>
<organism evidence="8 9">
    <name type="scientific">Mycobacterium bohemicum</name>
    <dbReference type="NCBI Taxonomy" id="56425"/>
    <lineage>
        <taxon>Bacteria</taxon>
        <taxon>Bacillati</taxon>
        <taxon>Actinomycetota</taxon>
        <taxon>Actinomycetes</taxon>
        <taxon>Mycobacteriales</taxon>
        <taxon>Mycobacteriaceae</taxon>
        <taxon>Mycobacterium</taxon>
    </lineage>
</organism>
<evidence type="ECO:0000256" key="2">
    <source>
        <dbReference type="ARBA" id="ARBA00022741"/>
    </source>
</evidence>
<evidence type="ECO:0000256" key="5">
    <source>
        <dbReference type="SAM" id="MobiDB-lite"/>
    </source>
</evidence>
<keyword evidence="2 4" id="KW-0547">Nucleotide-binding</keyword>
<dbReference type="GO" id="GO:0005524">
    <property type="term" value="F:ATP binding"/>
    <property type="evidence" value="ECO:0007669"/>
    <property type="project" value="UniProtKB-UniRule"/>
</dbReference>
<evidence type="ECO:0000259" key="7">
    <source>
        <dbReference type="PROSITE" id="PS50901"/>
    </source>
</evidence>
<dbReference type="InterPro" id="IPR050206">
    <property type="entry name" value="FtsK/SpoIIIE/SftA"/>
</dbReference>
<dbReference type="PROSITE" id="PS50901">
    <property type="entry name" value="FTSK"/>
    <property type="match status" value="3"/>
</dbReference>
<dbReference type="Proteomes" id="UP000193990">
    <property type="component" value="Unassembled WGS sequence"/>
</dbReference>
<evidence type="ECO:0000256" key="4">
    <source>
        <dbReference type="PROSITE-ProRule" id="PRU00289"/>
    </source>
</evidence>
<dbReference type="AlphaFoldDB" id="A0A1X1R8D9"/>
<feature type="region of interest" description="Disordered" evidence="5">
    <location>
        <begin position="1157"/>
        <end position="1176"/>
    </location>
</feature>
<feature type="domain" description="FtsK" evidence="7">
    <location>
        <begin position="723"/>
        <end position="899"/>
    </location>
</feature>
<dbReference type="RefSeq" id="WP_085180097.1">
    <property type="nucleotide sequence ID" value="NZ_JACKSV010000081.1"/>
</dbReference>
<feature type="transmembrane region" description="Helical" evidence="6">
    <location>
        <begin position="25"/>
        <end position="45"/>
    </location>
</feature>
<name>A0A1X1R8D9_MYCBE</name>
<dbReference type="PANTHER" id="PTHR22683:SF1">
    <property type="entry name" value="TYPE VII SECRETION SYSTEM PROTEIN ESSC"/>
    <property type="match status" value="1"/>
</dbReference>
<evidence type="ECO:0000256" key="1">
    <source>
        <dbReference type="ARBA" id="ARBA00022737"/>
    </source>
</evidence>
<feature type="binding site" evidence="4">
    <location>
        <begin position="993"/>
        <end position="1000"/>
    </location>
    <ligand>
        <name>ATP</name>
        <dbReference type="ChEBI" id="CHEBI:30616"/>
    </ligand>
</feature>
<feature type="binding site" evidence="4">
    <location>
        <begin position="416"/>
        <end position="423"/>
    </location>
    <ligand>
        <name>ATP</name>
        <dbReference type="ChEBI" id="CHEBI:30616"/>
    </ligand>
</feature>
<keyword evidence="6" id="KW-1133">Transmembrane helix</keyword>
<dbReference type="EMBL" id="LQOK01000021">
    <property type="protein sequence ID" value="ORV01225.1"/>
    <property type="molecule type" value="Genomic_DNA"/>
</dbReference>
<keyword evidence="6" id="KW-0472">Membrane</keyword>
<comment type="caution">
    <text evidence="8">The sequence shown here is derived from an EMBL/GenBank/DDBJ whole genome shotgun (WGS) entry which is preliminary data.</text>
</comment>
<keyword evidence="6" id="KW-0812">Transmembrane</keyword>